<sequence>MEVYLHELSLILEANTTIGKESDAISNLQTLQRTLKTELIIPFSSQFSPKIIETIFSTILSLSFKESSSSNQNHITYSNTNSSNPINPYLTNYTQISFQDSLHHFLNHIVSLMKSFCPSTLLMILTNLSQTEQQKEENSVMVVWISQLIPILKLNDPLTIQLCEKLIQFCPKNYLRDIADDFWVLLREKLEKDDHLSILKNGIDLSDPGFAKQASILCQKYPNDTISYLIENASMHFISVFLSNLPETVIFDTISLNARISDAINLDGDFDEMIYSLQALPYLIERLSYFKKQKQQFEKDNKEDANIELKDSNNADIDIYCSDEITALRPVWKGILRQLKSLSSSTILQNYIGSRTFFIDTLLYGESHGFVSFEEILPYIDLDDDDVSPLLQSAYLNVIFSKHLDNEFIRSKVMSFLKMILSLSSIDRVDDENHCKPLNDMISFLNKEENYKELMKIDEKEFLSILRMIFNTNAVAFNKKSIISSQLRFILNHFDIINEKMTFINLVKFVRKVIELSTSTTSISDDDFERLLKLIRKIDYKVEFNQLDWFSYGTLIHRNIKLLQITTRVDSSFVFELLSAHLIDVNDISDALTIILNNAEIDKETEIETDSASTASTGSASSKESRKIQKNRQILSASVRIAMNYFSKCIEIIGFDTNEELRKYNLNIRTNPSNNSSDSSSSSNEVTWFEQGLLENLFFDIQCQFEYSRFGRFLAVITEFIYQGRKAAKLSQNAKILFVIYCRFLGSLIPVASSHLLTGLISDIKEELQKGGTSANSENLLPVVTSNKKQFFSLYFPSNHFDAIVDASASLFGIEETFVMYPELVNHAITYSFPIAKKFSTVLSQPLPKIRTFLAFLGVEKHKKWIEECIKAIPFDKWILSDCCCDGYREGACKVGRFGLNNVCFVDSIKESLIEAKKNDLANIKEVLEQSQNIDFEGILNNKIEDSDDSIIGNDAEEKGNFFNSLDINHQKLLISIYHIFGESGENANNLVDNEAKSDEKDEKELNYEKKFSFSFNQEEFIQSNKNEVPFQFNISEPSTIANLVSFFWHSYSLQAKQNKDVNDNSKEISIGIGCFANINEVEKFVLEHLNNVKLVLGFLTYVQRFDSYTIDVDKWVNSLKLQQINCRGDDEQYYIYSSALIIDAMTKKVNDRIIQKSEQIESSQDLRKDLDKGGLVSPSDLIPEPWMNFVKDSLEFIGVYNAKSLVALFFKKNGFAHLTIRAVFRLFGLISTFLEVAETATTEIIHAPKTEEEEDNEDNEKVVKIQKITGPMLSCERIANQINRENIALGIAEVISTIPSTLSNVTFYINDTAETESDDTDAKVKKTQSVVEFERLVNLAKSIASDSKKHYDQLLNTCLEAFNGRTTDDMYCEILSTLSSTLFSKSRGKHQEGPKVNFRKSGVTKDEFTFDYDLNSMECYRLIPTNYQHNQCLLSFGEKLQNIQSGNTVLVPSTFIQSLLNKLDKECIVTRDFFFLIFNFALNTEQYLHICQLLEDKCPCTQDHLRYHFTQEDIYKNFFNCKPPSFERGVFRTFLSKFTICDQKQMKSIVTKMKTITGVKRIHPSLCYAGSKKYGMKPWKNNHFANLPSLLSIGYIDLKTVMRSFTEIGTSPIEIFTTLSSIQNKELEDVHAWPSAQDAREDFALAIFNMAINTKRIKIKTEDKNEEENNDNNNNDSEPIVVVGGVHGKNGQSIFGNDCHYYDDFGIARSFNFHRDFAFAKRVSEVLLQRIPIDIAAKMLFDYNIITNPIECNNPINTAIAANRILQLAKITCRDNIVSDFNALLEKSDDKDKTENKDFSVFEFLQKMNDIESISKMIHRK</sequence>
<reference evidence="1 2" key="1">
    <citation type="submission" date="2024-04" db="EMBL/GenBank/DDBJ databases">
        <title>Tritrichomonas musculus Genome.</title>
        <authorList>
            <person name="Alves-Ferreira E."/>
            <person name="Grigg M."/>
            <person name="Lorenzi H."/>
            <person name="Galac M."/>
        </authorList>
    </citation>
    <scope>NUCLEOTIDE SEQUENCE [LARGE SCALE GENOMIC DNA]</scope>
    <source>
        <strain evidence="1 2">EAF2021</strain>
    </source>
</reference>
<organism evidence="1 2">
    <name type="scientific">Tritrichomonas musculus</name>
    <dbReference type="NCBI Taxonomy" id="1915356"/>
    <lineage>
        <taxon>Eukaryota</taxon>
        <taxon>Metamonada</taxon>
        <taxon>Parabasalia</taxon>
        <taxon>Tritrichomonadida</taxon>
        <taxon>Tritrichomonadidae</taxon>
        <taxon>Tritrichomonas</taxon>
    </lineage>
</organism>
<gene>
    <name evidence="1" type="ORF">M9Y10_016650</name>
</gene>
<dbReference type="Proteomes" id="UP001470230">
    <property type="component" value="Unassembled WGS sequence"/>
</dbReference>
<evidence type="ECO:0008006" key="3">
    <source>
        <dbReference type="Google" id="ProtNLM"/>
    </source>
</evidence>
<keyword evidence="2" id="KW-1185">Reference proteome</keyword>
<accession>A0ABR2HWR6</accession>
<evidence type="ECO:0000313" key="2">
    <source>
        <dbReference type="Proteomes" id="UP001470230"/>
    </source>
</evidence>
<evidence type="ECO:0000313" key="1">
    <source>
        <dbReference type="EMBL" id="KAK8854100.1"/>
    </source>
</evidence>
<name>A0ABR2HWR6_9EUKA</name>
<proteinExistence type="predicted"/>
<comment type="caution">
    <text evidence="1">The sequence shown here is derived from an EMBL/GenBank/DDBJ whole genome shotgun (WGS) entry which is preliminary data.</text>
</comment>
<dbReference type="EMBL" id="JAPFFF010000021">
    <property type="protein sequence ID" value="KAK8854100.1"/>
    <property type="molecule type" value="Genomic_DNA"/>
</dbReference>
<protein>
    <recommendedName>
        <fullName evidence="3">HECT domain-containing protein</fullName>
    </recommendedName>
</protein>